<feature type="domain" description="Aminoglycoside phosphotransferase" evidence="1">
    <location>
        <begin position="20"/>
        <end position="252"/>
    </location>
</feature>
<evidence type="ECO:0000313" key="2">
    <source>
        <dbReference type="EMBL" id="MBO1108161.1"/>
    </source>
</evidence>
<dbReference type="SUPFAM" id="SSF56112">
    <property type="entry name" value="Protein kinase-like (PK-like)"/>
    <property type="match status" value="1"/>
</dbReference>
<keyword evidence="2" id="KW-0808">Transferase</keyword>
<dbReference type="Pfam" id="PF01636">
    <property type="entry name" value="APH"/>
    <property type="match status" value="1"/>
</dbReference>
<organism evidence="2 3">
    <name type="scientific">Plesiomonas shigelloides</name>
    <name type="common">Aeromonas shigelloides</name>
    <dbReference type="NCBI Taxonomy" id="703"/>
    <lineage>
        <taxon>Bacteria</taxon>
        <taxon>Pseudomonadati</taxon>
        <taxon>Pseudomonadota</taxon>
        <taxon>Gammaproteobacteria</taxon>
        <taxon>Enterobacterales</taxon>
        <taxon>Enterobacteriaceae</taxon>
        <taxon>Plesiomonas</taxon>
    </lineage>
</organism>
<evidence type="ECO:0000313" key="3">
    <source>
        <dbReference type="Proteomes" id="UP000664658"/>
    </source>
</evidence>
<sequence>MEGLLDDLGQLLGDPVSRAEVIGRGQVATVYALYDSQNRTFPVVAKAYPVAGVAQNEMNKLLLLSRHSWVRVPAVHSVYCPTRTSLYKEILLLERLPGITVSAPCRSTDRSQALSEHIVDCLLSWHRVDSQGFTGISGDLKEQGWTEWYTRYQVQLWNQLEAFTDCDYAERVILYRSLEKTSRLFSEFDDTCVLVHGDFRLRNLLKDVKTDQLLAVLDPGEIQAAPREYDLMHLCDDPFAEKVLSTYLKRTPVAEQFAARRWLYKVWDEVAAGLRCGKMNHEQLAAYSQNLIPWLE</sequence>
<proteinExistence type="predicted"/>
<dbReference type="EMBL" id="JAFNAA010000007">
    <property type="protein sequence ID" value="MBO1108161.1"/>
    <property type="molecule type" value="Genomic_DNA"/>
</dbReference>
<dbReference type="InterPro" id="IPR051678">
    <property type="entry name" value="AGP_Transferase"/>
</dbReference>
<evidence type="ECO:0000259" key="1">
    <source>
        <dbReference type="Pfam" id="PF01636"/>
    </source>
</evidence>
<dbReference type="InterPro" id="IPR011009">
    <property type="entry name" value="Kinase-like_dom_sf"/>
</dbReference>
<dbReference type="PANTHER" id="PTHR21310">
    <property type="entry name" value="AMINOGLYCOSIDE PHOSPHOTRANSFERASE-RELATED-RELATED"/>
    <property type="match status" value="1"/>
</dbReference>
<dbReference type="Gene3D" id="3.90.1200.10">
    <property type="match status" value="1"/>
</dbReference>
<name>A0A8I2B2R8_PLESH</name>
<accession>A0A8I2B2R8</accession>
<gene>
    <name evidence="2" type="ORF">J2R62_07995</name>
</gene>
<protein>
    <submittedName>
        <fullName evidence="2">Phosphotransferase</fullName>
    </submittedName>
</protein>
<reference evidence="2" key="1">
    <citation type="submission" date="2021-03" db="EMBL/GenBank/DDBJ databases">
        <title>Plesiomonas shigelloides zfcc0051, isolated from zebrafish feces.</title>
        <authorList>
            <person name="Vanderhoek Z."/>
            <person name="Gaulke C."/>
        </authorList>
    </citation>
    <scope>NUCLEOTIDE SEQUENCE</scope>
    <source>
        <strain evidence="2">Zfcc0051</strain>
    </source>
</reference>
<dbReference type="InterPro" id="IPR002575">
    <property type="entry name" value="Aminoglycoside_PTrfase"/>
</dbReference>
<comment type="caution">
    <text evidence="2">The sequence shown here is derived from an EMBL/GenBank/DDBJ whole genome shotgun (WGS) entry which is preliminary data.</text>
</comment>
<dbReference type="Proteomes" id="UP000664658">
    <property type="component" value="Unassembled WGS sequence"/>
</dbReference>
<dbReference type="GO" id="GO:0016740">
    <property type="term" value="F:transferase activity"/>
    <property type="evidence" value="ECO:0007669"/>
    <property type="project" value="UniProtKB-KW"/>
</dbReference>
<dbReference type="RefSeq" id="WP_207541979.1">
    <property type="nucleotide sequence ID" value="NZ_JAFNAA010000007.1"/>
</dbReference>
<dbReference type="AlphaFoldDB" id="A0A8I2B2R8"/>